<evidence type="ECO:0000256" key="1">
    <source>
        <dbReference type="SAM" id="Phobius"/>
    </source>
</evidence>
<dbReference type="EMBL" id="AECZ01000017">
    <property type="protein sequence ID" value="EFL50629.1"/>
    <property type="molecule type" value="Genomic_DNA"/>
</dbReference>
<dbReference type="OrthoDB" id="5459696at2"/>
<evidence type="ECO:0000313" key="3">
    <source>
        <dbReference type="Proteomes" id="UP000006250"/>
    </source>
</evidence>
<keyword evidence="1" id="KW-0472">Membrane</keyword>
<keyword evidence="1" id="KW-1133">Transmembrane helix</keyword>
<evidence type="ECO:0000313" key="2">
    <source>
        <dbReference type="EMBL" id="EFL50629.1"/>
    </source>
</evidence>
<sequence>MAQGVKDFVDVLFKLAVVAGVAAFLYIYAGTRSVGRYQYIANGELEYVMDTTTGIIYQGGSSMNHITGQETLGGKAREPLGGKARR</sequence>
<reference evidence="2 3" key="1">
    <citation type="submission" date="2010-08" db="EMBL/GenBank/DDBJ databases">
        <title>The draft genome of Desulfovibrio fructosovorans JJ.</title>
        <authorList>
            <consortium name="US DOE Joint Genome Institute (JGI-PGF)"/>
            <person name="Lucas S."/>
            <person name="Copeland A."/>
            <person name="Lapidus A."/>
            <person name="Cheng J.-F."/>
            <person name="Bruce D."/>
            <person name="Goodwin L."/>
            <person name="Pitluck S."/>
            <person name="Land M.L."/>
            <person name="Hauser L."/>
            <person name="Chang Y.-J."/>
            <person name="Jeffries C."/>
            <person name="Wall J.D."/>
            <person name="Stahl D.A."/>
            <person name="Arkin A.P."/>
            <person name="Dehal P."/>
            <person name="Stolyar S.M."/>
            <person name="Hazen T.C."/>
            <person name="Woyke T.J."/>
        </authorList>
    </citation>
    <scope>NUCLEOTIDE SEQUENCE [LARGE SCALE GENOMIC DNA]</scope>
    <source>
        <strain evidence="2 3">JJ</strain>
    </source>
</reference>
<name>E1JY55_SOLFR</name>
<keyword evidence="1" id="KW-0812">Transmembrane</keyword>
<dbReference type="STRING" id="596151.DesfrDRAFT_2570"/>
<accession>E1JY55</accession>
<gene>
    <name evidence="2" type="ORF">DesfrDRAFT_2570</name>
</gene>
<dbReference type="eggNOG" id="ENOG5032E26">
    <property type="taxonomic scope" value="Bacteria"/>
</dbReference>
<feature type="transmembrane region" description="Helical" evidence="1">
    <location>
        <begin position="12"/>
        <end position="29"/>
    </location>
</feature>
<dbReference type="RefSeq" id="WP_005994455.1">
    <property type="nucleotide sequence ID" value="NZ_AECZ01000017.1"/>
</dbReference>
<dbReference type="Proteomes" id="UP000006250">
    <property type="component" value="Unassembled WGS sequence"/>
</dbReference>
<organism evidence="2 3">
    <name type="scientific">Solidesulfovibrio fructosivorans JJ]</name>
    <dbReference type="NCBI Taxonomy" id="596151"/>
    <lineage>
        <taxon>Bacteria</taxon>
        <taxon>Pseudomonadati</taxon>
        <taxon>Thermodesulfobacteriota</taxon>
        <taxon>Desulfovibrionia</taxon>
        <taxon>Desulfovibrionales</taxon>
        <taxon>Desulfovibrionaceae</taxon>
        <taxon>Solidesulfovibrio</taxon>
    </lineage>
</organism>
<dbReference type="AlphaFoldDB" id="E1JY55"/>
<proteinExistence type="predicted"/>
<comment type="caution">
    <text evidence="2">The sequence shown here is derived from an EMBL/GenBank/DDBJ whole genome shotgun (WGS) entry which is preliminary data.</text>
</comment>
<keyword evidence="3" id="KW-1185">Reference proteome</keyword>
<protein>
    <submittedName>
        <fullName evidence="2">Uncharacterized protein</fullName>
    </submittedName>
</protein>